<organism evidence="2 3">
    <name type="scientific">Turneriella parva (strain ATCC BAA-1111 / DSM 21527 / NCTC 11395 / H)</name>
    <name type="common">Leptospira parva</name>
    <dbReference type="NCBI Taxonomy" id="869212"/>
    <lineage>
        <taxon>Bacteria</taxon>
        <taxon>Pseudomonadati</taxon>
        <taxon>Spirochaetota</taxon>
        <taxon>Spirochaetia</taxon>
        <taxon>Leptospirales</taxon>
        <taxon>Leptospiraceae</taxon>
        <taxon>Turneriella</taxon>
    </lineage>
</organism>
<name>I4B2U1_TURPD</name>
<dbReference type="HOGENOM" id="CLU_121449_2_2_12"/>
<feature type="domain" description="PIN" evidence="1">
    <location>
        <begin position="4"/>
        <end position="124"/>
    </location>
</feature>
<dbReference type="STRING" id="869212.Turpa_0949"/>
<proteinExistence type="predicted"/>
<dbReference type="EMBL" id="CP002959">
    <property type="protein sequence ID" value="AFM11598.1"/>
    <property type="molecule type" value="Genomic_DNA"/>
</dbReference>
<reference evidence="2 3" key="1">
    <citation type="submission" date="2012-06" db="EMBL/GenBank/DDBJ databases">
        <title>The complete chromosome of genome of Turneriella parva DSM 21527.</title>
        <authorList>
            <consortium name="US DOE Joint Genome Institute (JGI-PGF)"/>
            <person name="Lucas S."/>
            <person name="Han J."/>
            <person name="Lapidus A."/>
            <person name="Bruce D."/>
            <person name="Goodwin L."/>
            <person name="Pitluck S."/>
            <person name="Peters L."/>
            <person name="Kyrpides N."/>
            <person name="Mavromatis K."/>
            <person name="Ivanova N."/>
            <person name="Mikhailova N."/>
            <person name="Chertkov O."/>
            <person name="Detter J.C."/>
            <person name="Tapia R."/>
            <person name="Han C."/>
            <person name="Land M."/>
            <person name="Hauser L."/>
            <person name="Markowitz V."/>
            <person name="Cheng J.-F."/>
            <person name="Hugenholtz P."/>
            <person name="Woyke T."/>
            <person name="Wu D."/>
            <person name="Gronow S."/>
            <person name="Wellnitz S."/>
            <person name="Brambilla E."/>
            <person name="Klenk H.-P."/>
            <person name="Eisen J.A."/>
        </authorList>
    </citation>
    <scope>NUCLEOTIDE SEQUENCE [LARGE SCALE GENOMIC DNA]</scope>
    <source>
        <strain evidence="3">ATCC BAA-1111 / DSM 21527 / NCTC 11395 / H</strain>
    </source>
</reference>
<dbReference type="Proteomes" id="UP000006048">
    <property type="component" value="Chromosome"/>
</dbReference>
<dbReference type="SUPFAM" id="SSF88723">
    <property type="entry name" value="PIN domain-like"/>
    <property type="match status" value="1"/>
</dbReference>
<gene>
    <name evidence="2" type="ordered locus">Turpa_0949</name>
</gene>
<dbReference type="KEGG" id="tpx:Turpa_0949"/>
<dbReference type="RefSeq" id="WP_014802116.1">
    <property type="nucleotide sequence ID" value="NC_018020.1"/>
</dbReference>
<evidence type="ECO:0000259" key="1">
    <source>
        <dbReference type="Pfam" id="PF01850"/>
    </source>
</evidence>
<sequence length="139" mass="16087">MKSYVIDTNCILSYVTDRNTQQQAIMQPYFEQCSNGTVQFFILESVKVEMVYVLDRVYRVPKPTIGQLLRDLFSSPGINYAVNTDETEEFAFWPDKVKDYGDAVLAHYAKKSQLPVMTFDRDFAGQLKHLSIKHVYLKS</sequence>
<dbReference type="AlphaFoldDB" id="I4B2U1"/>
<evidence type="ECO:0000313" key="2">
    <source>
        <dbReference type="EMBL" id="AFM11598.1"/>
    </source>
</evidence>
<dbReference type="Pfam" id="PF01850">
    <property type="entry name" value="PIN"/>
    <property type="match status" value="1"/>
</dbReference>
<keyword evidence="3" id="KW-1185">Reference proteome</keyword>
<protein>
    <submittedName>
        <fullName evidence="2">PilT protein domain protein</fullName>
    </submittedName>
</protein>
<dbReference type="InterPro" id="IPR002716">
    <property type="entry name" value="PIN_dom"/>
</dbReference>
<dbReference type="InterPro" id="IPR029060">
    <property type="entry name" value="PIN-like_dom_sf"/>
</dbReference>
<accession>I4B2U1</accession>
<dbReference type="Gene3D" id="3.40.50.1010">
    <property type="entry name" value="5'-nuclease"/>
    <property type="match status" value="1"/>
</dbReference>
<evidence type="ECO:0000313" key="3">
    <source>
        <dbReference type="Proteomes" id="UP000006048"/>
    </source>
</evidence>
<dbReference type="OrthoDB" id="327854at2"/>